<keyword evidence="1" id="KW-0472">Membrane</keyword>
<keyword evidence="3" id="KW-1185">Reference proteome</keyword>
<feature type="transmembrane region" description="Helical" evidence="1">
    <location>
        <begin position="52"/>
        <end position="78"/>
    </location>
</feature>
<organism evidence="2 3">
    <name type="scientific">Hoeflea prorocentri</name>
    <dbReference type="NCBI Taxonomy" id="1922333"/>
    <lineage>
        <taxon>Bacteria</taxon>
        <taxon>Pseudomonadati</taxon>
        <taxon>Pseudomonadota</taxon>
        <taxon>Alphaproteobacteria</taxon>
        <taxon>Hyphomicrobiales</taxon>
        <taxon>Rhizobiaceae</taxon>
        <taxon>Hoeflea</taxon>
    </lineage>
</organism>
<keyword evidence="1" id="KW-1133">Transmembrane helix</keyword>
<dbReference type="RefSeq" id="WP_267992930.1">
    <property type="nucleotide sequence ID" value="NZ_JAPJZI010000001.1"/>
</dbReference>
<feature type="transmembrane region" description="Helical" evidence="1">
    <location>
        <begin position="7"/>
        <end position="32"/>
    </location>
</feature>
<dbReference type="AlphaFoldDB" id="A0A9X3ZIW0"/>
<evidence type="ECO:0000313" key="2">
    <source>
        <dbReference type="EMBL" id="MDA5401122.1"/>
    </source>
</evidence>
<reference evidence="2" key="1">
    <citation type="submission" date="2022-11" db="EMBL/GenBank/DDBJ databases">
        <title>Draft genome sequence of Hoeflea poritis E7-10 and Hoeflea prorocentri PM5-8, separated from scleractinian coral Porites lutea and marine dinoflagellate.</title>
        <authorList>
            <person name="Zhang G."/>
            <person name="Wei Q."/>
            <person name="Cai L."/>
        </authorList>
    </citation>
    <scope>NUCLEOTIDE SEQUENCE</scope>
    <source>
        <strain evidence="2">PM5-8</strain>
    </source>
</reference>
<gene>
    <name evidence="2" type="ORF">OQ273_21300</name>
</gene>
<comment type="caution">
    <text evidence="2">The sequence shown here is derived from an EMBL/GenBank/DDBJ whole genome shotgun (WGS) entry which is preliminary data.</text>
</comment>
<protein>
    <submittedName>
        <fullName evidence="2">Uncharacterized protein</fullName>
    </submittedName>
</protein>
<dbReference type="Proteomes" id="UP001151234">
    <property type="component" value="Unassembled WGS sequence"/>
</dbReference>
<evidence type="ECO:0000313" key="3">
    <source>
        <dbReference type="Proteomes" id="UP001151234"/>
    </source>
</evidence>
<sequence length="150" mass="15904">MDRFTLLFVRLVMITAGFIVASLVAGTALALLTHVVTLQEANRISDAGLGAGLVVAAFAFASLTGYVAFFPSIAVILYSEFTQRRDWLFYALCGGAMAAIAPIVVMFLRSGSGRDGFDFFVMNIAAGMLGGLTYWLIAGRNAGSWMSGGK</sequence>
<feature type="transmembrane region" description="Helical" evidence="1">
    <location>
        <begin position="87"/>
        <end position="108"/>
    </location>
</feature>
<dbReference type="EMBL" id="JAPJZI010000001">
    <property type="protein sequence ID" value="MDA5401122.1"/>
    <property type="molecule type" value="Genomic_DNA"/>
</dbReference>
<proteinExistence type="predicted"/>
<name>A0A9X3ZIW0_9HYPH</name>
<accession>A0A9X3ZIW0</accession>
<feature type="transmembrane region" description="Helical" evidence="1">
    <location>
        <begin position="120"/>
        <end position="137"/>
    </location>
</feature>
<keyword evidence="1" id="KW-0812">Transmembrane</keyword>
<evidence type="ECO:0000256" key="1">
    <source>
        <dbReference type="SAM" id="Phobius"/>
    </source>
</evidence>